<evidence type="ECO:0000313" key="9">
    <source>
        <dbReference type="Proteomes" id="UP000236291"/>
    </source>
</evidence>
<dbReference type="EMBL" id="ASHM01002174">
    <property type="protein sequence ID" value="PNY07901.1"/>
    <property type="molecule type" value="Genomic_DNA"/>
</dbReference>
<reference evidence="8 9" key="1">
    <citation type="journal article" date="2014" name="Am. J. Bot.">
        <title>Genome assembly and annotation for red clover (Trifolium pratense; Fabaceae).</title>
        <authorList>
            <person name="Istvanek J."/>
            <person name="Jaros M."/>
            <person name="Krenek A."/>
            <person name="Repkova J."/>
        </authorList>
    </citation>
    <scope>NUCLEOTIDE SEQUENCE [LARGE SCALE GENOMIC DNA]</scope>
    <source>
        <strain evidence="9">cv. Tatra</strain>
        <tissue evidence="8">Young leaves</tissue>
    </source>
</reference>
<evidence type="ECO:0000256" key="5">
    <source>
        <dbReference type="ARBA" id="ARBA00023242"/>
    </source>
</evidence>
<dbReference type="Proteomes" id="UP000236291">
    <property type="component" value="Unassembled WGS sequence"/>
</dbReference>
<dbReference type="PANTHER" id="PTHR33057">
    <property type="entry name" value="TRANSCRIPTION REPRESSOR OFP7-RELATED"/>
    <property type="match status" value="1"/>
</dbReference>
<evidence type="ECO:0000256" key="6">
    <source>
        <dbReference type="RuleBase" id="RU367028"/>
    </source>
</evidence>
<dbReference type="PROSITE" id="PS51754">
    <property type="entry name" value="OVATE"/>
    <property type="match status" value="1"/>
</dbReference>
<accession>A0A2K3NXY7</accession>
<comment type="caution">
    <text evidence="8">The sequence shown here is derived from an EMBL/GenBank/DDBJ whole genome shotgun (WGS) entry which is preliminary data.</text>
</comment>
<evidence type="ECO:0000259" key="7">
    <source>
        <dbReference type="PROSITE" id="PS51754"/>
    </source>
</evidence>
<dbReference type="PANTHER" id="PTHR33057:SF132">
    <property type="entry name" value="TRANSCRIPTION REPRESSOR"/>
    <property type="match status" value="1"/>
</dbReference>
<comment type="subcellular location">
    <subcellularLocation>
        <location evidence="1 6">Nucleus</location>
    </subcellularLocation>
</comment>
<proteinExistence type="predicted"/>
<name>A0A2K3NXY7_TRIPR</name>
<evidence type="ECO:0000256" key="1">
    <source>
        <dbReference type="ARBA" id="ARBA00004123"/>
    </source>
</evidence>
<keyword evidence="4 6" id="KW-0804">Transcription</keyword>
<dbReference type="NCBIfam" id="TIGR01568">
    <property type="entry name" value="A_thal_3678"/>
    <property type="match status" value="1"/>
</dbReference>
<keyword evidence="2 6" id="KW-0678">Repressor</keyword>
<dbReference type="GO" id="GO:0005634">
    <property type="term" value="C:nucleus"/>
    <property type="evidence" value="ECO:0007669"/>
    <property type="project" value="UniProtKB-SubCell"/>
</dbReference>
<dbReference type="AlphaFoldDB" id="A0A2K3NXY7"/>
<dbReference type="InterPro" id="IPR006458">
    <property type="entry name" value="Ovate_C"/>
</dbReference>
<comment type="function">
    <text evidence="6">Transcriptional repressor that regulates multiple aspects of plant growth and development.</text>
</comment>
<sequence>MKTLFSSNKSCGNCLKLQPSDVLEPKISIYQNTNPSRLTSSTTNSREDNADKKVFASTTISKADTIYHNDDTLNHSILKSGTKLIDSIAVEKDSHDPYEDFRNSIVQMILEREIYLERDLEELLECFLQLNAKCHQQVIVRAFMEICEEIFPKKFHGDEAS</sequence>
<dbReference type="InterPro" id="IPR038933">
    <property type="entry name" value="Ovate"/>
</dbReference>
<protein>
    <recommendedName>
        <fullName evidence="6">Transcription repressor</fullName>
    </recommendedName>
    <alternativeName>
        <fullName evidence="6">Ovate family protein</fullName>
    </alternativeName>
</protein>
<organism evidence="8 9">
    <name type="scientific">Trifolium pratense</name>
    <name type="common">Red clover</name>
    <dbReference type="NCBI Taxonomy" id="57577"/>
    <lineage>
        <taxon>Eukaryota</taxon>
        <taxon>Viridiplantae</taxon>
        <taxon>Streptophyta</taxon>
        <taxon>Embryophyta</taxon>
        <taxon>Tracheophyta</taxon>
        <taxon>Spermatophyta</taxon>
        <taxon>Magnoliopsida</taxon>
        <taxon>eudicotyledons</taxon>
        <taxon>Gunneridae</taxon>
        <taxon>Pentapetalae</taxon>
        <taxon>rosids</taxon>
        <taxon>fabids</taxon>
        <taxon>Fabales</taxon>
        <taxon>Fabaceae</taxon>
        <taxon>Papilionoideae</taxon>
        <taxon>50 kb inversion clade</taxon>
        <taxon>NPAAA clade</taxon>
        <taxon>Hologalegina</taxon>
        <taxon>IRL clade</taxon>
        <taxon>Trifolieae</taxon>
        <taxon>Trifolium</taxon>
    </lineage>
</organism>
<evidence type="ECO:0000256" key="4">
    <source>
        <dbReference type="ARBA" id="ARBA00023163"/>
    </source>
</evidence>
<evidence type="ECO:0000256" key="3">
    <source>
        <dbReference type="ARBA" id="ARBA00023015"/>
    </source>
</evidence>
<dbReference type="GO" id="GO:0045892">
    <property type="term" value="P:negative regulation of DNA-templated transcription"/>
    <property type="evidence" value="ECO:0007669"/>
    <property type="project" value="UniProtKB-UniRule"/>
</dbReference>
<feature type="domain" description="OVATE" evidence="7">
    <location>
        <begin position="90"/>
        <end position="149"/>
    </location>
</feature>
<dbReference type="Pfam" id="PF04844">
    <property type="entry name" value="Ovate"/>
    <property type="match status" value="1"/>
</dbReference>
<evidence type="ECO:0000256" key="2">
    <source>
        <dbReference type="ARBA" id="ARBA00022491"/>
    </source>
</evidence>
<gene>
    <name evidence="8" type="ORF">L195_g004409</name>
</gene>
<evidence type="ECO:0000313" key="8">
    <source>
        <dbReference type="EMBL" id="PNY07901.1"/>
    </source>
</evidence>
<keyword evidence="3 6" id="KW-0805">Transcription regulation</keyword>
<reference evidence="8 9" key="2">
    <citation type="journal article" date="2017" name="Front. Plant Sci.">
        <title>Gene Classification and Mining of Molecular Markers Useful in Red Clover (Trifolium pratense) Breeding.</title>
        <authorList>
            <person name="Istvanek J."/>
            <person name="Dluhosova J."/>
            <person name="Dluhos P."/>
            <person name="Patkova L."/>
            <person name="Nedelnik J."/>
            <person name="Repkova J."/>
        </authorList>
    </citation>
    <scope>NUCLEOTIDE SEQUENCE [LARGE SCALE GENOMIC DNA]</scope>
    <source>
        <strain evidence="9">cv. Tatra</strain>
        <tissue evidence="8">Young leaves</tissue>
    </source>
</reference>
<dbReference type="STRING" id="57577.A0A2K3NXY7"/>
<keyword evidence="5 6" id="KW-0539">Nucleus</keyword>